<dbReference type="Pfam" id="PF25583">
    <property type="entry name" value="WCX"/>
    <property type="match status" value="1"/>
</dbReference>
<proteinExistence type="predicted"/>
<feature type="domain" description="WCX" evidence="2">
    <location>
        <begin position="234"/>
        <end position="312"/>
    </location>
</feature>
<name>A0A9D2IM03_9BACT</name>
<accession>A0A9D2IM03</accession>
<dbReference type="AlphaFoldDB" id="A0A9D2IM03"/>
<dbReference type="Pfam" id="PF13280">
    <property type="entry name" value="WYL"/>
    <property type="match status" value="1"/>
</dbReference>
<comment type="caution">
    <text evidence="3">The sequence shown here is derived from an EMBL/GenBank/DDBJ whole genome shotgun (WGS) entry which is preliminary data.</text>
</comment>
<dbReference type="PROSITE" id="PS52050">
    <property type="entry name" value="WYL"/>
    <property type="match status" value="1"/>
</dbReference>
<gene>
    <name evidence="3" type="ORF">H9816_04285</name>
</gene>
<dbReference type="PANTHER" id="PTHR34580">
    <property type="match status" value="1"/>
</dbReference>
<evidence type="ECO:0000313" key="4">
    <source>
        <dbReference type="Proteomes" id="UP000824014"/>
    </source>
</evidence>
<evidence type="ECO:0000259" key="1">
    <source>
        <dbReference type="Pfam" id="PF13280"/>
    </source>
</evidence>
<protein>
    <submittedName>
        <fullName evidence="3">WYL domain-containing protein</fullName>
    </submittedName>
</protein>
<organism evidence="3 4">
    <name type="scientific">Candidatus Tidjanibacter faecipullorum</name>
    <dbReference type="NCBI Taxonomy" id="2838766"/>
    <lineage>
        <taxon>Bacteria</taxon>
        <taxon>Pseudomonadati</taxon>
        <taxon>Bacteroidota</taxon>
        <taxon>Bacteroidia</taxon>
        <taxon>Bacteroidales</taxon>
        <taxon>Rikenellaceae</taxon>
        <taxon>Tidjanibacter</taxon>
    </lineage>
</organism>
<dbReference type="Proteomes" id="UP000824014">
    <property type="component" value="Unassembled WGS sequence"/>
</dbReference>
<dbReference type="InterPro" id="IPR057727">
    <property type="entry name" value="WCX_dom"/>
</dbReference>
<evidence type="ECO:0000313" key="3">
    <source>
        <dbReference type="EMBL" id="HIZ15107.1"/>
    </source>
</evidence>
<feature type="domain" description="WYL" evidence="1">
    <location>
        <begin position="136"/>
        <end position="200"/>
    </location>
</feature>
<dbReference type="EMBL" id="DXCC01000014">
    <property type="protein sequence ID" value="HIZ15107.1"/>
    <property type="molecule type" value="Genomic_DNA"/>
</dbReference>
<dbReference type="InterPro" id="IPR051534">
    <property type="entry name" value="CBASS_pafABC_assoc_protein"/>
</dbReference>
<reference evidence="3" key="2">
    <citation type="submission" date="2021-04" db="EMBL/GenBank/DDBJ databases">
        <authorList>
            <person name="Gilroy R."/>
        </authorList>
    </citation>
    <scope>NUCLEOTIDE SEQUENCE</scope>
    <source>
        <strain evidence="3">ChiHjej11B10-19426</strain>
    </source>
</reference>
<evidence type="ECO:0000259" key="2">
    <source>
        <dbReference type="Pfam" id="PF25583"/>
    </source>
</evidence>
<dbReference type="InterPro" id="IPR026881">
    <property type="entry name" value="WYL_dom"/>
</dbReference>
<dbReference type="PANTHER" id="PTHR34580:SF9">
    <property type="entry name" value="SLL5097 PROTEIN"/>
    <property type="match status" value="1"/>
</dbReference>
<sequence length="319" mass="37572">MRTTHKSHTTSKGNTALLFNRYMWLVDTIHKAGHISFDAISDRWEQSPLNDTGEKLPLKTFHNHRKAIQEMFDINIECDRRAGYLYFIEHAEDLQQDSVRTWLLNTFAVAHRLMQTDDLKQRILLEEIPSGQRFLVPIIDSMRHNRTLMLTYHSFWHNTAHTFEIAPYCVKVFHQRWYVVALSLGDNRIRIYALDRIQALDTTEHAFTLPNDFDPQAYFSDAFGVIVDTDCRMERIRIRVKGMQRQYLRTLPLHASQQEIAITDDASVFEFHLPPTLDFQQELLTHAVNAASEIEVLEPQWLRQHMQEIGADLYRIHRD</sequence>
<reference evidence="3" key="1">
    <citation type="journal article" date="2021" name="PeerJ">
        <title>Extensive microbial diversity within the chicken gut microbiome revealed by metagenomics and culture.</title>
        <authorList>
            <person name="Gilroy R."/>
            <person name="Ravi A."/>
            <person name="Getino M."/>
            <person name="Pursley I."/>
            <person name="Horton D.L."/>
            <person name="Alikhan N.F."/>
            <person name="Baker D."/>
            <person name="Gharbi K."/>
            <person name="Hall N."/>
            <person name="Watson M."/>
            <person name="Adriaenssens E.M."/>
            <person name="Foster-Nyarko E."/>
            <person name="Jarju S."/>
            <person name="Secka A."/>
            <person name="Antonio M."/>
            <person name="Oren A."/>
            <person name="Chaudhuri R.R."/>
            <person name="La Ragione R."/>
            <person name="Hildebrand F."/>
            <person name="Pallen M.J."/>
        </authorList>
    </citation>
    <scope>NUCLEOTIDE SEQUENCE</scope>
    <source>
        <strain evidence="3">ChiHjej11B10-19426</strain>
    </source>
</reference>